<evidence type="ECO:0000256" key="2">
    <source>
        <dbReference type="ARBA" id="ARBA00022448"/>
    </source>
</evidence>
<dbReference type="PANTHER" id="PTHR42718:SF9">
    <property type="entry name" value="MAJOR FACILITATOR SUPERFAMILY MULTIDRUG TRANSPORTER MFSC"/>
    <property type="match status" value="1"/>
</dbReference>
<dbReference type="SUPFAM" id="SSF103473">
    <property type="entry name" value="MFS general substrate transporter"/>
    <property type="match status" value="1"/>
</dbReference>
<dbReference type="PANTHER" id="PTHR42718">
    <property type="entry name" value="MAJOR FACILITATOR SUPERFAMILY MULTIDRUG TRANSPORTER MFSC"/>
    <property type="match status" value="1"/>
</dbReference>
<feature type="transmembrane region" description="Helical" evidence="6">
    <location>
        <begin position="242"/>
        <end position="263"/>
    </location>
</feature>
<feature type="transmembrane region" description="Helical" evidence="6">
    <location>
        <begin position="320"/>
        <end position="338"/>
    </location>
</feature>
<accession>A0A975FW80</accession>
<keyword evidence="3 6" id="KW-0812">Transmembrane</keyword>
<evidence type="ECO:0000313" key="8">
    <source>
        <dbReference type="EMBL" id="QUD86608.1"/>
    </source>
</evidence>
<dbReference type="RefSeq" id="WP_211936660.1">
    <property type="nucleotide sequence ID" value="NZ_CP073078.1"/>
</dbReference>
<feature type="transmembrane region" description="Helical" evidence="6">
    <location>
        <begin position="494"/>
        <end position="514"/>
    </location>
</feature>
<dbReference type="EMBL" id="CP073078">
    <property type="protein sequence ID" value="QUD86608.1"/>
    <property type="molecule type" value="Genomic_DNA"/>
</dbReference>
<keyword evidence="9" id="KW-1185">Reference proteome</keyword>
<evidence type="ECO:0000256" key="6">
    <source>
        <dbReference type="SAM" id="Phobius"/>
    </source>
</evidence>
<dbReference type="GO" id="GO:0022857">
    <property type="term" value="F:transmembrane transporter activity"/>
    <property type="evidence" value="ECO:0007669"/>
    <property type="project" value="InterPro"/>
</dbReference>
<feature type="transmembrane region" description="Helical" evidence="6">
    <location>
        <begin position="115"/>
        <end position="138"/>
    </location>
</feature>
<dbReference type="AlphaFoldDB" id="A0A975FW80"/>
<feature type="transmembrane region" description="Helical" evidence="6">
    <location>
        <begin position="145"/>
        <end position="167"/>
    </location>
</feature>
<name>A0A975FW80_9CAUL</name>
<dbReference type="KEGG" id="caul:KCG34_16150"/>
<dbReference type="Gene3D" id="1.20.1250.20">
    <property type="entry name" value="MFS general substrate transporter like domains"/>
    <property type="match status" value="1"/>
</dbReference>
<dbReference type="InterPro" id="IPR020846">
    <property type="entry name" value="MFS_dom"/>
</dbReference>
<feature type="transmembrane region" description="Helical" evidence="6">
    <location>
        <begin position="283"/>
        <end position="305"/>
    </location>
</feature>
<protein>
    <submittedName>
        <fullName evidence="8">MFS transporter</fullName>
    </submittedName>
</protein>
<feature type="transmembrane region" description="Helical" evidence="6">
    <location>
        <begin position="382"/>
        <end position="400"/>
    </location>
</feature>
<evidence type="ECO:0000256" key="1">
    <source>
        <dbReference type="ARBA" id="ARBA00004141"/>
    </source>
</evidence>
<evidence type="ECO:0000259" key="7">
    <source>
        <dbReference type="PROSITE" id="PS50850"/>
    </source>
</evidence>
<feature type="transmembrane region" description="Helical" evidence="6">
    <location>
        <begin position="20"/>
        <end position="38"/>
    </location>
</feature>
<keyword evidence="2" id="KW-0813">Transport</keyword>
<evidence type="ECO:0000313" key="9">
    <source>
        <dbReference type="Proteomes" id="UP000676409"/>
    </source>
</evidence>
<organism evidence="8 9">
    <name type="scientific">Phenylobacterium montanum</name>
    <dbReference type="NCBI Taxonomy" id="2823693"/>
    <lineage>
        <taxon>Bacteria</taxon>
        <taxon>Pseudomonadati</taxon>
        <taxon>Pseudomonadota</taxon>
        <taxon>Alphaproteobacteria</taxon>
        <taxon>Caulobacterales</taxon>
        <taxon>Caulobacteraceae</taxon>
        <taxon>Phenylobacterium</taxon>
    </lineage>
</organism>
<keyword evidence="5 6" id="KW-0472">Membrane</keyword>
<dbReference type="InterPro" id="IPR036259">
    <property type="entry name" value="MFS_trans_sf"/>
</dbReference>
<dbReference type="GO" id="GO:0016020">
    <property type="term" value="C:membrane"/>
    <property type="evidence" value="ECO:0007669"/>
    <property type="project" value="UniProtKB-SubCell"/>
</dbReference>
<sequence length="537" mass="56582">MSDAAAVPAAAPAPPAPPESIPWLGLAAVLLGTFISTLNGRLSTFGLADIRGAVHAGFDEGAWITTAQTCAQMLVAPFAVWIGGMFGPRRALIDSALAFAIISLIEPFSTNLPMLLALQFAGGLASGFFVPLTLSFILRNTPPKYWAYGVAIYALNLELSLNISASLEGWYVDHLTWRWIFWQNVPLALGMVGCLHWGVTRTAPLPARPPADVFGLIFGGLGLALIYAGLDQGNRLDWLNSGLVSALLLSGGVLVAGFIVHELRTAHPGVNLRVAAAPPLPRLLVLISFLRLTILSTAFLIPQYLGAVRGYRALEVGQTLIWIAAPQLVFCPLAALMLRRTDPRLVSSIGFIFISLACLMVSRTLTPIWNSDQFLPSQLLQAVGQSFALSGILFFAVLHLRPEDALTFGGAVQTARLMGGELGVAFVATFTRMRSQTASNLIGLHVQTGDPVVVQRLGAYAAATARAGDPGSGPARAGALLGGVVRSTAATQGVIDAFVAISACTALALMLVVAHKPAPLGPASHRPLFSPREADPA</sequence>
<evidence type="ECO:0000256" key="5">
    <source>
        <dbReference type="ARBA" id="ARBA00023136"/>
    </source>
</evidence>
<gene>
    <name evidence="8" type="ORF">KCG34_16150</name>
</gene>
<feature type="transmembrane region" description="Helical" evidence="6">
    <location>
        <begin position="211"/>
        <end position="230"/>
    </location>
</feature>
<dbReference type="PROSITE" id="PS50850">
    <property type="entry name" value="MFS"/>
    <property type="match status" value="1"/>
</dbReference>
<dbReference type="Proteomes" id="UP000676409">
    <property type="component" value="Chromosome"/>
</dbReference>
<comment type="subcellular location">
    <subcellularLocation>
        <location evidence="1">Membrane</location>
        <topology evidence="1">Multi-pass membrane protein</topology>
    </subcellularLocation>
</comment>
<keyword evidence="4 6" id="KW-1133">Transmembrane helix</keyword>
<dbReference type="InterPro" id="IPR011701">
    <property type="entry name" value="MFS"/>
</dbReference>
<feature type="transmembrane region" description="Helical" evidence="6">
    <location>
        <begin position="179"/>
        <end position="199"/>
    </location>
</feature>
<reference evidence="8" key="1">
    <citation type="submission" date="2021-04" db="EMBL/GenBank/DDBJ databases">
        <title>The complete genome sequence of Caulobacter sp. S6.</title>
        <authorList>
            <person name="Tang Y."/>
            <person name="Ouyang W."/>
            <person name="Liu Q."/>
            <person name="Huang B."/>
            <person name="Guo Z."/>
            <person name="Lei P."/>
        </authorList>
    </citation>
    <scope>NUCLEOTIDE SEQUENCE</scope>
    <source>
        <strain evidence="8">S6</strain>
    </source>
</reference>
<evidence type="ECO:0000256" key="3">
    <source>
        <dbReference type="ARBA" id="ARBA00022692"/>
    </source>
</evidence>
<evidence type="ECO:0000256" key="4">
    <source>
        <dbReference type="ARBA" id="ARBA00022989"/>
    </source>
</evidence>
<proteinExistence type="predicted"/>
<feature type="domain" description="Major facilitator superfamily (MFS) profile" evidence="7">
    <location>
        <begin position="25"/>
        <end position="520"/>
    </location>
</feature>
<feature type="transmembrane region" description="Helical" evidence="6">
    <location>
        <begin position="345"/>
        <end position="362"/>
    </location>
</feature>
<dbReference type="Pfam" id="PF07690">
    <property type="entry name" value="MFS_1"/>
    <property type="match status" value="1"/>
</dbReference>